<dbReference type="AlphaFoldDB" id="A0A367WS01"/>
<reference evidence="2 3" key="1">
    <citation type="submission" date="2014-07" db="EMBL/GenBank/DDBJ databases">
        <title>Draft genome sequence of Thalassospira profundimaris PR54-5.</title>
        <authorList>
            <person name="Lai Q."/>
            <person name="Shao Z."/>
        </authorList>
    </citation>
    <scope>NUCLEOTIDE SEQUENCE [LARGE SCALE GENOMIC DNA]</scope>
    <source>
        <strain evidence="2 3">PR54-5</strain>
    </source>
</reference>
<dbReference type="RefSeq" id="WP_114099691.1">
    <property type="nucleotide sequence ID" value="NZ_JPWI01000015.1"/>
</dbReference>
<dbReference type="OrthoDB" id="336415at2"/>
<sequence length="295" mass="33896">MSSEELILQVCNPRDPEGPVQAWVAVRIEAKDDEIDIHCTFQHCLIFDQYGSADVTYGADRTNRGLRLAGKCDTGFFEIPDEFQSLRIGCWIMSRIIDWAFQWPDTDVVPIWLGPANAEGVNRERRYRFWTACGYRFEAENIVHGYSLPCQVRDMTAPMKWQENITVMTTDAFQSHFNRRKRELAVLSQQHDWLKRHPVLYGLGRSLFTFCCPPGEADIPPEPAIRDSAPKDVFKGIQEVECDIHWHQRKLSRIEAAPFGHLLETHKEFMDIARLMGLFCLIAGVFFGLLMLAGT</sequence>
<organism evidence="2 3">
    <name type="scientific">Thalassospira profundimaris</name>
    <dbReference type="NCBI Taxonomy" id="502049"/>
    <lineage>
        <taxon>Bacteria</taxon>
        <taxon>Pseudomonadati</taxon>
        <taxon>Pseudomonadota</taxon>
        <taxon>Alphaproteobacteria</taxon>
        <taxon>Rhodospirillales</taxon>
        <taxon>Thalassospiraceae</taxon>
        <taxon>Thalassospira</taxon>
    </lineage>
</organism>
<dbReference type="EMBL" id="JPWI01000015">
    <property type="protein sequence ID" value="RCK43222.1"/>
    <property type="molecule type" value="Genomic_DNA"/>
</dbReference>
<proteinExistence type="predicted"/>
<keyword evidence="1" id="KW-0472">Membrane</keyword>
<evidence type="ECO:0000256" key="1">
    <source>
        <dbReference type="SAM" id="Phobius"/>
    </source>
</evidence>
<evidence type="ECO:0000313" key="2">
    <source>
        <dbReference type="EMBL" id="RCK43222.1"/>
    </source>
</evidence>
<keyword evidence="1" id="KW-1133">Transmembrane helix</keyword>
<comment type="caution">
    <text evidence="2">The sequence shown here is derived from an EMBL/GenBank/DDBJ whole genome shotgun (WGS) entry which is preliminary data.</text>
</comment>
<protein>
    <submittedName>
        <fullName evidence="2">Uncharacterized protein</fullName>
    </submittedName>
</protein>
<dbReference type="Proteomes" id="UP000252255">
    <property type="component" value="Unassembled WGS sequence"/>
</dbReference>
<name>A0A367WS01_9PROT</name>
<gene>
    <name evidence="2" type="ORF">TH30_19595</name>
</gene>
<feature type="transmembrane region" description="Helical" evidence="1">
    <location>
        <begin position="275"/>
        <end position="294"/>
    </location>
</feature>
<keyword evidence="1" id="KW-0812">Transmembrane</keyword>
<accession>A0A367WS01</accession>
<evidence type="ECO:0000313" key="3">
    <source>
        <dbReference type="Proteomes" id="UP000252255"/>
    </source>
</evidence>